<dbReference type="Proteomes" id="UP000004431">
    <property type="component" value="Unassembled WGS sequence"/>
</dbReference>
<accession>A0ABN0B087</accession>
<reference evidence="1 2" key="1">
    <citation type="submission" date="2010-08" db="EMBL/GenBank/DDBJ databases">
        <authorList>
            <person name="Durkin A.S."/>
            <person name="Madupu R."/>
            <person name="Torralba M."/>
            <person name="Gillis M."/>
            <person name="Methe B."/>
            <person name="Sutton G."/>
            <person name="Nelson K.E."/>
        </authorList>
    </citation>
    <scope>NUCLEOTIDE SEQUENCE [LARGE SCALE GENOMIC DNA]</scope>
    <source>
        <strain evidence="1 2">PB189-T1-4</strain>
    </source>
</reference>
<keyword evidence="2" id="KW-1185">Reference proteome</keyword>
<evidence type="ECO:0000313" key="1">
    <source>
        <dbReference type="EMBL" id="EFL44175.1"/>
    </source>
</evidence>
<dbReference type="EMBL" id="AEDQ01000017">
    <property type="protein sequence ID" value="EFL44175.1"/>
    <property type="molecule type" value="Genomic_DNA"/>
</dbReference>
<name>A0ABN0B087_9ACTN</name>
<comment type="caution">
    <text evidence="1">The sequence shown here is derived from an EMBL/GenBank/DDBJ whole genome shotgun (WGS) entry which is preliminary data.</text>
</comment>
<proteinExistence type="predicted"/>
<organism evidence="1 2">
    <name type="scientific">Fannyhessea vaginae PB189-T1-4</name>
    <dbReference type="NCBI Taxonomy" id="866774"/>
    <lineage>
        <taxon>Bacteria</taxon>
        <taxon>Bacillati</taxon>
        <taxon>Actinomycetota</taxon>
        <taxon>Coriobacteriia</taxon>
        <taxon>Coriobacteriales</taxon>
        <taxon>Atopobiaceae</taxon>
        <taxon>Fannyhessea</taxon>
    </lineage>
</organism>
<sequence>MRGCRKHKSVATARRAAAFEQRLSYVHEAMRISKRTLHLRFSTSTACARVCCAVYAAHARKLQRLPIFGVRMVVYYIRMR</sequence>
<gene>
    <name evidence="1" type="ORF">HMPREF9248_0949</name>
</gene>
<protein>
    <submittedName>
        <fullName evidence="1">Uncharacterized protein</fullName>
    </submittedName>
</protein>
<evidence type="ECO:0000313" key="2">
    <source>
        <dbReference type="Proteomes" id="UP000004431"/>
    </source>
</evidence>